<reference evidence="17 18" key="1">
    <citation type="journal article" date="2018" name="Proc. Natl. Acad. Sci. U.S.A.">
        <title>Draft genome sequence of Camellia sinensis var. sinensis provides insights into the evolution of the tea genome and tea quality.</title>
        <authorList>
            <person name="Wei C."/>
            <person name="Yang H."/>
            <person name="Wang S."/>
            <person name="Zhao J."/>
            <person name="Liu C."/>
            <person name="Gao L."/>
            <person name="Xia E."/>
            <person name="Lu Y."/>
            <person name="Tai Y."/>
            <person name="She G."/>
            <person name="Sun J."/>
            <person name="Cao H."/>
            <person name="Tong W."/>
            <person name="Gao Q."/>
            <person name="Li Y."/>
            <person name="Deng W."/>
            <person name="Jiang X."/>
            <person name="Wang W."/>
            <person name="Chen Q."/>
            <person name="Zhang S."/>
            <person name="Li H."/>
            <person name="Wu J."/>
            <person name="Wang P."/>
            <person name="Li P."/>
            <person name="Shi C."/>
            <person name="Zheng F."/>
            <person name="Jian J."/>
            <person name="Huang B."/>
            <person name="Shan D."/>
            <person name="Shi M."/>
            <person name="Fang C."/>
            <person name="Yue Y."/>
            <person name="Li F."/>
            <person name="Li D."/>
            <person name="Wei S."/>
            <person name="Han B."/>
            <person name="Jiang C."/>
            <person name="Yin Y."/>
            <person name="Xia T."/>
            <person name="Zhang Z."/>
            <person name="Bennetzen J.L."/>
            <person name="Zhao S."/>
            <person name="Wan X."/>
        </authorList>
    </citation>
    <scope>NUCLEOTIDE SEQUENCE [LARGE SCALE GENOMIC DNA]</scope>
    <source>
        <strain evidence="18">cv. Shuchazao</strain>
        <tissue evidence="17">Leaf</tissue>
    </source>
</reference>
<evidence type="ECO:0000256" key="13">
    <source>
        <dbReference type="ARBA" id="ARBA00047899"/>
    </source>
</evidence>
<dbReference type="InterPro" id="IPR032675">
    <property type="entry name" value="LRR_dom_sf"/>
</dbReference>
<proteinExistence type="predicted"/>
<evidence type="ECO:0000256" key="3">
    <source>
        <dbReference type="ARBA" id="ARBA00022527"/>
    </source>
</evidence>
<dbReference type="GO" id="GO:0004674">
    <property type="term" value="F:protein serine/threonine kinase activity"/>
    <property type="evidence" value="ECO:0007669"/>
    <property type="project" value="UniProtKB-KW"/>
</dbReference>
<dbReference type="Gene3D" id="1.10.510.10">
    <property type="entry name" value="Transferase(Phosphotransferase) domain 1"/>
    <property type="match status" value="1"/>
</dbReference>
<dbReference type="InterPro" id="IPR011009">
    <property type="entry name" value="Kinase-like_dom_sf"/>
</dbReference>
<dbReference type="Pfam" id="PF00069">
    <property type="entry name" value="Pkinase"/>
    <property type="match status" value="1"/>
</dbReference>
<dbReference type="InterPro" id="IPR051420">
    <property type="entry name" value="Ser_Thr_Kinases_DiverseReg"/>
</dbReference>
<feature type="compositionally biased region" description="Polar residues" evidence="15">
    <location>
        <begin position="1"/>
        <end position="14"/>
    </location>
</feature>
<dbReference type="Gene3D" id="3.80.10.10">
    <property type="entry name" value="Ribonuclease Inhibitor"/>
    <property type="match status" value="1"/>
</dbReference>
<evidence type="ECO:0000256" key="4">
    <source>
        <dbReference type="ARBA" id="ARBA00022614"/>
    </source>
</evidence>
<evidence type="ECO:0000256" key="10">
    <source>
        <dbReference type="ARBA" id="ARBA00022840"/>
    </source>
</evidence>
<keyword evidence="6" id="KW-0812">Transmembrane</keyword>
<dbReference type="FunFam" id="3.80.10.10:FF:000383">
    <property type="entry name" value="Leucine-rich repeat receptor protein kinase EMS1"/>
    <property type="match status" value="1"/>
</dbReference>
<evidence type="ECO:0000256" key="14">
    <source>
        <dbReference type="ARBA" id="ARBA00048679"/>
    </source>
</evidence>
<dbReference type="InterPro" id="IPR000719">
    <property type="entry name" value="Prot_kinase_dom"/>
</dbReference>
<dbReference type="Proteomes" id="UP000306102">
    <property type="component" value="Unassembled WGS sequence"/>
</dbReference>
<keyword evidence="8" id="KW-0547">Nucleotide-binding</keyword>
<evidence type="ECO:0000313" key="17">
    <source>
        <dbReference type="EMBL" id="THG14904.1"/>
    </source>
</evidence>
<dbReference type="SUPFAM" id="SSF56112">
    <property type="entry name" value="Protein kinase-like (PK-like)"/>
    <property type="match status" value="1"/>
</dbReference>
<protein>
    <recommendedName>
        <fullName evidence="2">non-specific serine/threonine protein kinase</fullName>
        <ecNumber evidence="2">2.7.11.1</ecNumber>
    </recommendedName>
</protein>
<evidence type="ECO:0000256" key="7">
    <source>
        <dbReference type="ARBA" id="ARBA00022737"/>
    </source>
</evidence>
<keyword evidence="11" id="KW-1133">Transmembrane helix</keyword>
<dbReference type="EC" id="2.7.11.1" evidence="2"/>
<dbReference type="SMART" id="SM00220">
    <property type="entry name" value="S_TKc"/>
    <property type="match status" value="1"/>
</dbReference>
<comment type="caution">
    <text evidence="17">The sequence shown here is derived from an EMBL/GenBank/DDBJ whole genome shotgun (WGS) entry which is preliminary data.</text>
</comment>
<dbReference type="PANTHER" id="PTHR48005">
    <property type="entry name" value="LEUCINE RICH REPEAT KINASE 2"/>
    <property type="match status" value="1"/>
</dbReference>
<keyword evidence="9" id="KW-0418">Kinase</keyword>
<dbReference type="GO" id="GO:0016020">
    <property type="term" value="C:membrane"/>
    <property type="evidence" value="ECO:0007669"/>
    <property type="project" value="UniProtKB-SubCell"/>
</dbReference>
<dbReference type="GO" id="GO:0005524">
    <property type="term" value="F:ATP binding"/>
    <property type="evidence" value="ECO:0007669"/>
    <property type="project" value="UniProtKB-KW"/>
</dbReference>
<evidence type="ECO:0000256" key="1">
    <source>
        <dbReference type="ARBA" id="ARBA00004370"/>
    </source>
</evidence>
<feature type="region of interest" description="Disordered" evidence="15">
    <location>
        <begin position="1"/>
        <end position="29"/>
    </location>
</feature>
<name>A0A4S4EG21_CAMSN</name>
<dbReference type="InterPro" id="IPR001611">
    <property type="entry name" value="Leu-rich_rpt"/>
</dbReference>
<dbReference type="Pfam" id="PF13855">
    <property type="entry name" value="LRR_8"/>
    <property type="match status" value="1"/>
</dbReference>
<gene>
    <name evidence="17" type="ORF">TEA_023796</name>
</gene>
<evidence type="ECO:0000256" key="8">
    <source>
        <dbReference type="ARBA" id="ARBA00022741"/>
    </source>
</evidence>
<comment type="subcellular location">
    <subcellularLocation>
        <location evidence="1">Membrane</location>
    </subcellularLocation>
</comment>
<evidence type="ECO:0000256" key="15">
    <source>
        <dbReference type="SAM" id="MobiDB-lite"/>
    </source>
</evidence>
<keyword evidence="12" id="KW-0472">Membrane</keyword>
<evidence type="ECO:0000256" key="6">
    <source>
        <dbReference type="ARBA" id="ARBA00022692"/>
    </source>
</evidence>
<dbReference type="PANTHER" id="PTHR48005:SF70">
    <property type="entry name" value="MDIS1-INTERACTING RECEPTOR LIKE KINASE 2-LIKE"/>
    <property type="match status" value="1"/>
</dbReference>
<dbReference type="SUPFAM" id="SSF52058">
    <property type="entry name" value="L domain-like"/>
    <property type="match status" value="1"/>
</dbReference>
<comment type="catalytic activity">
    <reaction evidence="14">
        <text>L-seryl-[protein] + ATP = O-phospho-L-seryl-[protein] + ADP + H(+)</text>
        <dbReference type="Rhea" id="RHEA:17989"/>
        <dbReference type="Rhea" id="RHEA-COMP:9863"/>
        <dbReference type="Rhea" id="RHEA-COMP:11604"/>
        <dbReference type="ChEBI" id="CHEBI:15378"/>
        <dbReference type="ChEBI" id="CHEBI:29999"/>
        <dbReference type="ChEBI" id="CHEBI:30616"/>
        <dbReference type="ChEBI" id="CHEBI:83421"/>
        <dbReference type="ChEBI" id="CHEBI:456216"/>
        <dbReference type="EC" id="2.7.11.1"/>
    </reaction>
</comment>
<keyword evidence="3" id="KW-0723">Serine/threonine-protein kinase</keyword>
<sequence>MQVNGHSNGQTSNQNHERPSPQSWYEPVPRPVVGQNVSVLNSEAMQFGGTGPVQENGIRMVPNPMFEAIPGTRGFTNPLFEFIPGGLEGFPTNGRDTTPVPTPFADPFNHERPSPQPWYEPVPRPVVGQNVSVLNSEAMQFGGTGPVQENDIRMVPNPMFEAIPGTRGFTNPLFKFIPGGLEGFPTNGRDTTPVPTPFADPFNKPREVSTQREVAGNQGRMVRPPLVAPNNWVLLKIGKNIPLEIGHLQSLQSLDLGYNLLIVKIPQQIGELQCLETLNLSHNELTGSIPLSFDNMSSLTLVDVSFNRLEGPIPNMKAFREAPFEPLRGNKGLRGNATRLKTCLPKMNNEIENTTDEPRQVDNQNLFAIWSYDGKMVYENIIEATENFSTKHCVGEGGCGTVYRADLPSGQVVAVKKLHESPDGDLTNLKSFMNFGTARFMKPDSSNWTSFAGTYGYTAPELAYTMEVNERCDVYSFGVLTLELITGKHLGDLISSLSSSSSFSSSASTVHGRMCWINVSYLLRIKWQSN</sequence>
<keyword evidence="10" id="KW-0067">ATP-binding</keyword>
<dbReference type="STRING" id="542762.A0A4S4EG21"/>
<evidence type="ECO:0000256" key="5">
    <source>
        <dbReference type="ARBA" id="ARBA00022679"/>
    </source>
</evidence>
<evidence type="ECO:0000256" key="9">
    <source>
        <dbReference type="ARBA" id="ARBA00022777"/>
    </source>
</evidence>
<feature type="domain" description="Protein kinase" evidence="16">
    <location>
        <begin position="207"/>
        <end position="530"/>
    </location>
</feature>
<keyword evidence="7" id="KW-0677">Repeat</keyword>
<evidence type="ECO:0000256" key="11">
    <source>
        <dbReference type="ARBA" id="ARBA00022989"/>
    </source>
</evidence>
<dbReference type="AlphaFoldDB" id="A0A4S4EG21"/>
<organism evidence="17 18">
    <name type="scientific">Camellia sinensis var. sinensis</name>
    <name type="common">China tea</name>
    <dbReference type="NCBI Taxonomy" id="542762"/>
    <lineage>
        <taxon>Eukaryota</taxon>
        <taxon>Viridiplantae</taxon>
        <taxon>Streptophyta</taxon>
        <taxon>Embryophyta</taxon>
        <taxon>Tracheophyta</taxon>
        <taxon>Spermatophyta</taxon>
        <taxon>Magnoliopsida</taxon>
        <taxon>eudicotyledons</taxon>
        <taxon>Gunneridae</taxon>
        <taxon>Pentapetalae</taxon>
        <taxon>asterids</taxon>
        <taxon>Ericales</taxon>
        <taxon>Theaceae</taxon>
        <taxon>Camellia</taxon>
    </lineage>
</organism>
<evidence type="ECO:0000259" key="16">
    <source>
        <dbReference type="PROSITE" id="PS50011"/>
    </source>
</evidence>
<dbReference type="EMBL" id="SDRB02005035">
    <property type="protein sequence ID" value="THG14904.1"/>
    <property type="molecule type" value="Genomic_DNA"/>
</dbReference>
<dbReference type="PROSITE" id="PS50011">
    <property type="entry name" value="PROTEIN_KINASE_DOM"/>
    <property type="match status" value="1"/>
</dbReference>
<keyword evidence="18" id="KW-1185">Reference proteome</keyword>
<comment type="catalytic activity">
    <reaction evidence="13">
        <text>L-threonyl-[protein] + ATP = O-phospho-L-threonyl-[protein] + ADP + H(+)</text>
        <dbReference type="Rhea" id="RHEA:46608"/>
        <dbReference type="Rhea" id="RHEA-COMP:11060"/>
        <dbReference type="Rhea" id="RHEA-COMP:11605"/>
        <dbReference type="ChEBI" id="CHEBI:15378"/>
        <dbReference type="ChEBI" id="CHEBI:30013"/>
        <dbReference type="ChEBI" id="CHEBI:30616"/>
        <dbReference type="ChEBI" id="CHEBI:61977"/>
        <dbReference type="ChEBI" id="CHEBI:456216"/>
        <dbReference type="EC" id="2.7.11.1"/>
    </reaction>
</comment>
<keyword evidence="4" id="KW-0433">Leucine-rich repeat</keyword>
<keyword evidence="5" id="KW-0808">Transferase</keyword>
<evidence type="ECO:0000256" key="2">
    <source>
        <dbReference type="ARBA" id="ARBA00012513"/>
    </source>
</evidence>
<accession>A0A4S4EG21</accession>
<evidence type="ECO:0000313" key="18">
    <source>
        <dbReference type="Proteomes" id="UP000306102"/>
    </source>
</evidence>
<evidence type="ECO:0000256" key="12">
    <source>
        <dbReference type="ARBA" id="ARBA00023136"/>
    </source>
</evidence>
<dbReference type="Gene3D" id="3.30.200.20">
    <property type="entry name" value="Phosphorylase Kinase, domain 1"/>
    <property type="match status" value="1"/>
</dbReference>